<dbReference type="AlphaFoldDB" id="A0A1W1W1V6"/>
<sequence>MPYYFFDGQDFKVMLVGAANLLGQVRTEIDNLNVFPVPDGDTGTNIYLTLLSGVKEMQSLATSSLGAVAEAFARGCLLGARGNSGVILSQIVRGFADALSGKERAGVHELARAFSLGTEYAYCAVDNPVEGTILTVCRAISQATLEASVKTRDLLRVIIYTYRQAQQALDYTPELLPVLKEAGVVDAGGKGLVVILEGIIQALEDLAVKKDIQLFDLAAFQQRQFAPSRKAILSAEIDYTYCTEFVLVGQNIPLETLKKELAPYGDCLLVVGNEKTAKIHIHSNHPGLVLECGLKYGSLRSVEINNMEEQYLEWKRSPKEEKQPLGIVAVGPGEGLNAILESLGANVVVDGGPTMNPSAQDLATAIKSVKADIVIVLPNNSNILLAAEQAVQIAGRSARVIPSVTVPQGIAALMAFNPCSSLMENLSKMTEVMKKVKTGEITRAAKDSHINGWKIREGDYLGLVEGQVVTCGSDLAEVLQQTLKEMIEENSSLVTLYFGGDLSTLEAESFTEAMRRRFPEVDFELYYGGQPLYQFIISVE</sequence>
<proteinExistence type="predicted"/>
<dbReference type="Pfam" id="PF02734">
    <property type="entry name" value="Dak2"/>
    <property type="match status" value="1"/>
</dbReference>
<dbReference type="InterPro" id="IPR033470">
    <property type="entry name" value="FakA-like_C"/>
</dbReference>
<dbReference type="Pfam" id="PF13684">
    <property type="entry name" value="FakA-like_C"/>
    <property type="match status" value="1"/>
</dbReference>
<dbReference type="InterPro" id="IPR036117">
    <property type="entry name" value="DhaL_dom_sf"/>
</dbReference>
<dbReference type="Gene3D" id="1.25.40.340">
    <property type="match status" value="1"/>
</dbReference>
<organism evidence="2 3">
    <name type="scientific">Thermanaeromonas toyohensis ToBE</name>
    <dbReference type="NCBI Taxonomy" id="698762"/>
    <lineage>
        <taxon>Bacteria</taxon>
        <taxon>Bacillati</taxon>
        <taxon>Bacillota</taxon>
        <taxon>Clostridia</taxon>
        <taxon>Neomoorellales</taxon>
        <taxon>Neomoorellaceae</taxon>
        <taxon>Thermanaeromonas</taxon>
    </lineage>
</organism>
<protein>
    <recommendedName>
        <fullName evidence="1">DhaL domain-containing protein</fullName>
    </recommendedName>
</protein>
<reference evidence="2 3" key="1">
    <citation type="submission" date="2017-04" db="EMBL/GenBank/DDBJ databases">
        <authorList>
            <person name="Afonso C.L."/>
            <person name="Miller P.J."/>
            <person name="Scott M.A."/>
            <person name="Spackman E."/>
            <person name="Goraichik I."/>
            <person name="Dimitrov K.M."/>
            <person name="Suarez D.L."/>
            <person name="Swayne D.E."/>
        </authorList>
    </citation>
    <scope>NUCLEOTIDE SEQUENCE [LARGE SCALE GENOMIC DNA]</scope>
    <source>
        <strain evidence="2 3">ToBE</strain>
    </source>
</reference>
<dbReference type="SUPFAM" id="SSF101473">
    <property type="entry name" value="DhaL-like"/>
    <property type="match status" value="1"/>
</dbReference>
<evidence type="ECO:0000259" key="1">
    <source>
        <dbReference type="PROSITE" id="PS51480"/>
    </source>
</evidence>
<dbReference type="InterPro" id="IPR019986">
    <property type="entry name" value="YloV-like"/>
</dbReference>
<accession>A0A1W1W1V6</accession>
<dbReference type="Proteomes" id="UP000192569">
    <property type="component" value="Chromosome I"/>
</dbReference>
<dbReference type="STRING" id="698762.SAMN00808754_2732"/>
<dbReference type="InterPro" id="IPR004007">
    <property type="entry name" value="DhaL_dom"/>
</dbReference>
<dbReference type="PANTHER" id="PTHR33434:SF4">
    <property type="entry name" value="PHOSPHATASE PROTEIN"/>
    <property type="match status" value="1"/>
</dbReference>
<dbReference type="Pfam" id="PF21645">
    <property type="entry name" value="FakA-like_M"/>
    <property type="match status" value="1"/>
</dbReference>
<name>A0A1W1W1V6_9FIRM</name>
<dbReference type="PROSITE" id="PS51480">
    <property type="entry name" value="DHAL"/>
    <property type="match status" value="1"/>
</dbReference>
<evidence type="ECO:0000313" key="3">
    <source>
        <dbReference type="Proteomes" id="UP000192569"/>
    </source>
</evidence>
<feature type="domain" description="DhaL" evidence="1">
    <location>
        <begin position="9"/>
        <end position="201"/>
    </location>
</feature>
<dbReference type="InterPro" id="IPR050270">
    <property type="entry name" value="DegV_domain_contain"/>
</dbReference>
<dbReference type="SMART" id="SM01120">
    <property type="entry name" value="Dak2"/>
    <property type="match status" value="1"/>
</dbReference>
<dbReference type="OrthoDB" id="9760324at2"/>
<dbReference type="NCBIfam" id="TIGR03599">
    <property type="entry name" value="YloV"/>
    <property type="match status" value="1"/>
</dbReference>
<dbReference type="PANTHER" id="PTHR33434">
    <property type="entry name" value="DEGV DOMAIN-CONTAINING PROTEIN DR_1986-RELATED"/>
    <property type="match status" value="1"/>
</dbReference>
<dbReference type="InterPro" id="IPR048394">
    <property type="entry name" value="FakA-like_M"/>
</dbReference>
<dbReference type="EMBL" id="LT838272">
    <property type="protein sequence ID" value="SMB99074.1"/>
    <property type="molecule type" value="Genomic_DNA"/>
</dbReference>
<dbReference type="RefSeq" id="WP_157109970.1">
    <property type="nucleotide sequence ID" value="NZ_LT838272.1"/>
</dbReference>
<gene>
    <name evidence="2" type="ORF">SAMN00808754_2732</name>
</gene>
<dbReference type="SMART" id="SM01121">
    <property type="entry name" value="Dak1_2"/>
    <property type="match status" value="1"/>
</dbReference>
<evidence type="ECO:0000313" key="2">
    <source>
        <dbReference type="EMBL" id="SMB99074.1"/>
    </source>
</evidence>
<dbReference type="GO" id="GO:0006071">
    <property type="term" value="P:glycerol metabolic process"/>
    <property type="evidence" value="ECO:0007669"/>
    <property type="project" value="InterPro"/>
</dbReference>
<dbReference type="GO" id="GO:0004371">
    <property type="term" value="F:glycerone kinase activity"/>
    <property type="evidence" value="ECO:0007669"/>
    <property type="project" value="InterPro"/>
</dbReference>
<keyword evidence="3" id="KW-1185">Reference proteome</keyword>